<feature type="compositionally biased region" description="Acidic residues" evidence="6">
    <location>
        <begin position="18"/>
        <end position="42"/>
    </location>
</feature>
<gene>
    <name evidence="8" type="ORF">GGU10DRAFT_288505</name>
</gene>
<feature type="domain" description="C2H2-type" evidence="7">
    <location>
        <begin position="297"/>
        <end position="327"/>
    </location>
</feature>
<dbReference type="InterPro" id="IPR013087">
    <property type="entry name" value="Znf_C2H2_type"/>
</dbReference>
<feature type="region of interest" description="Disordered" evidence="6">
    <location>
        <begin position="1"/>
        <end position="94"/>
    </location>
</feature>
<dbReference type="SUPFAM" id="SSF57667">
    <property type="entry name" value="beta-beta-alpha zinc fingers"/>
    <property type="match status" value="1"/>
</dbReference>
<proteinExistence type="predicted"/>
<keyword evidence="9" id="KW-1185">Reference proteome</keyword>
<feature type="region of interest" description="Disordered" evidence="6">
    <location>
        <begin position="722"/>
        <end position="789"/>
    </location>
</feature>
<dbReference type="GO" id="GO:0031519">
    <property type="term" value="C:PcG protein complex"/>
    <property type="evidence" value="ECO:0007669"/>
    <property type="project" value="TreeGrafter"/>
</dbReference>
<dbReference type="GO" id="GO:0000981">
    <property type="term" value="F:DNA-binding transcription factor activity, RNA polymerase II-specific"/>
    <property type="evidence" value="ECO:0007669"/>
    <property type="project" value="TreeGrafter"/>
</dbReference>
<feature type="compositionally biased region" description="Acidic residues" evidence="6">
    <location>
        <begin position="454"/>
        <end position="464"/>
    </location>
</feature>
<dbReference type="Proteomes" id="UP001163798">
    <property type="component" value="Unassembled WGS sequence"/>
</dbReference>
<dbReference type="GO" id="GO:0005667">
    <property type="term" value="C:transcription regulator complex"/>
    <property type="evidence" value="ECO:0007669"/>
    <property type="project" value="TreeGrafter"/>
</dbReference>
<evidence type="ECO:0000256" key="3">
    <source>
        <dbReference type="ARBA" id="ARBA00022771"/>
    </source>
</evidence>
<dbReference type="GO" id="GO:0008270">
    <property type="term" value="F:zinc ion binding"/>
    <property type="evidence" value="ECO:0007669"/>
    <property type="project" value="UniProtKB-KW"/>
</dbReference>
<feature type="compositionally biased region" description="Polar residues" evidence="6">
    <location>
        <begin position="1"/>
        <end position="11"/>
    </location>
</feature>
<dbReference type="PROSITE" id="PS00028">
    <property type="entry name" value="ZINC_FINGER_C2H2_1"/>
    <property type="match status" value="2"/>
</dbReference>
<keyword evidence="1" id="KW-0479">Metal-binding</keyword>
<dbReference type="PANTHER" id="PTHR14003:SF19">
    <property type="entry name" value="YY2 TRANSCRIPTION FACTOR"/>
    <property type="match status" value="1"/>
</dbReference>
<reference evidence="8" key="1">
    <citation type="submission" date="2022-08" db="EMBL/GenBank/DDBJ databases">
        <authorList>
            <consortium name="DOE Joint Genome Institute"/>
            <person name="Min B."/>
            <person name="Riley R."/>
            <person name="Sierra-Patev S."/>
            <person name="Naranjo-Ortiz M."/>
            <person name="Looney B."/>
            <person name="Konkel Z."/>
            <person name="Slot J.C."/>
            <person name="Sakamoto Y."/>
            <person name="Steenwyk J.L."/>
            <person name="Rokas A."/>
            <person name="Carro J."/>
            <person name="Camarero S."/>
            <person name="Ferreira P."/>
            <person name="Molpeceres G."/>
            <person name="Ruiz-Duenas F.J."/>
            <person name="Serrano A."/>
            <person name="Henrissat B."/>
            <person name="Drula E."/>
            <person name="Hughes K.W."/>
            <person name="Mata J.L."/>
            <person name="Ishikawa N.K."/>
            <person name="Vargas-Isla R."/>
            <person name="Ushijima S."/>
            <person name="Smith C.A."/>
            <person name="Ahrendt S."/>
            <person name="Andreopoulos W."/>
            <person name="He G."/>
            <person name="Labutti K."/>
            <person name="Lipzen A."/>
            <person name="Ng V."/>
            <person name="Sandor L."/>
            <person name="Barry K."/>
            <person name="Martinez A.T."/>
            <person name="Xiao Y."/>
            <person name="Gibbons J.G."/>
            <person name="Terashima K."/>
            <person name="Hibbett D.S."/>
            <person name="Grigoriev I.V."/>
        </authorList>
    </citation>
    <scope>NUCLEOTIDE SEQUENCE</scope>
    <source>
        <strain evidence="8">TFB10291</strain>
    </source>
</reference>
<evidence type="ECO:0000313" key="9">
    <source>
        <dbReference type="Proteomes" id="UP001163798"/>
    </source>
</evidence>
<feature type="compositionally biased region" description="Basic and acidic residues" evidence="6">
    <location>
        <begin position="44"/>
        <end position="61"/>
    </location>
</feature>
<evidence type="ECO:0000256" key="1">
    <source>
        <dbReference type="ARBA" id="ARBA00022723"/>
    </source>
</evidence>
<feature type="compositionally biased region" description="Acidic residues" evidence="6">
    <location>
        <begin position="775"/>
        <end position="789"/>
    </location>
</feature>
<dbReference type="PROSITE" id="PS50157">
    <property type="entry name" value="ZINC_FINGER_C2H2_2"/>
    <property type="match status" value="3"/>
</dbReference>
<dbReference type="PANTHER" id="PTHR14003">
    <property type="entry name" value="TRANSCRIPTIONAL REPRESSOR PROTEIN YY"/>
    <property type="match status" value="1"/>
</dbReference>
<evidence type="ECO:0000256" key="2">
    <source>
        <dbReference type="ARBA" id="ARBA00022737"/>
    </source>
</evidence>
<dbReference type="GO" id="GO:0000785">
    <property type="term" value="C:chromatin"/>
    <property type="evidence" value="ECO:0007669"/>
    <property type="project" value="TreeGrafter"/>
</dbReference>
<feature type="domain" description="C2H2-type" evidence="7">
    <location>
        <begin position="372"/>
        <end position="400"/>
    </location>
</feature>
<name>A0AA38KR41_9AGAR</name>
<keyword evidence="4" id="KW-0862">Zinc</keyword>
<dbReference type="GO" id="GO:0000978">
    <property type="term" value="F:RNA polymerase II cis-regulatory region sequence-specific DNA binding"/>
    <property type="evidence" value="ECO:0007669"/>
    <property type="project" value="TreeGrafter"/>
</dbReference>
<dbReference type="Gene3D" id="3.30.160.60">
    <property type="entry name" value="Classic Zinc Finger"/>
    <property type="match status" value="3"/>
</dbReference>
<protein>
    <recommendedName>
        <fullName evidence="7">C2H2-type domain-containing protein</fullName>
    </recommendedName>
</protein>
<feature type="region of interest" description="Disordered" evidence="6">
    <location>
        <begin position="505"/>
        <end position="530"/>
    </location>
</feature>
<dbReference type="EMBL" id="MU793294">
    <property type="protein sequence ID" value="KAJ3787334.1"/>
    <property type="molecule type" value="Genomic_DNA"/>
</dbReference>
<comment type="caution">
    <text evidence="8">The sequence shown here is derived from an EMBL/GenBank/DDBJ whole genome shotgun (WGS) entry which is preliminary data.</text>
</comment>
<feature type="compositionally biased region" description="Basic and acidic residues" evidence="6">
    <location>
        <begin position="758"/>
        <end position="774"/>
    </location>
</feature>
<dbReference type="AlphaFoldDB" id="A0AA38KR41"/>
<evidence type="ECO:0000256" key="6">
    <source>
        <dbReference type="SAM" id="MobiDB-lite"/>
    </source>
</evidence>
<feature type="domain" description="C2H2-type" evidence="7">
    <location>
        <begin position="342"/>
        <end position="372"/>
    </location>
</feature>
<feature type="region of interest" description="Disordered" evidence="6">
    <location>
        <begin position="420"/>
        <end position="464"/>
    </location>
</feature>
<feature type="compositionally biased region" description="Acidic residues" evidence="6">
    <location>
        <begin position="420"/>
        <end position="435"/>
    </location>
</feature>
<accession>A0AA38KR41</accession>
<dbReference type="InterPro" id="IPR036236">
    <property type="entry name" value="Znf_C2H2_sf"/>
</dbReference>
<evidence type="ECO:0000313" key="8">
    <source>
        <dbReference type="EMBL" id="KAJ3787334.1"/>
    </source>
</evidence>
<sequence length="789" mass="84304">MSESADNSLGQSPKLADLEEDWDENEEEYDEEDGDDDIDAQAEEMARKLNEQLWEDMRRAAATESISSTPMEAHSAPASTSQEDGSSTASASSHKEEAVLVTIKAIMALLTHDPIAHNTLASTALPSTSFSSVLDALNQILTTRTVSKAIALVLSQALVTLVGSEVLFGALKGHDAQAKLLGKRKREEEPVALLPSRHPSIYDMVSNAVHIVTHALHTSSSINPALINSIQDSLQHIFLFSISLSARPVEEGASTPNAVLQEISGLIQVLGVLSGIQIGVNISHEPGQTTDTITMVYPCIVPSCNKTFIQLANLRTHEHAHHSQSNPSVNSGNATATYERPFPCTYPSCSASFLRNHDLKRHVKVAHERKSFKCGGCGKTFSRRDAIKRHKDASMTKSQHMLFPGRPVLPCYEAEVVEVEGEGDDQDGPDDDDSSPDMKRARTDDDLGTNALQEGEEEEGEISEETINSIRAVIMQLHPLLRAVVAKASGTPLPLIPLHSSIETVDPPATHSSSSSPKLISDPALISTDEHPAPQKYDLSSSQQLVNALDLKPGMEVQPNVDHAPITTQTHTVFDTNLPSTASAIPTPCTNELSAVAESSAVSTQHSSAQSSHSTISTSTIIPVELPSLAPATPSSTDTITASIDSISILKEHSDTTLPTSTSLDSQPVVSFAQSSPQLYPHAQSIPQHGLSDYQIQLLEQAITGATQSAQAQVEADLLKGEHDENGEGRTSAKMNGDGKVQAEMVKPGQGKTAEATSEERLGGEKQVGDRADSDVDADGEVDTDLQNG</sequence>
<keyword evidence="3 5" id="KW-0863">Zinc-finger</keyword>
<dbReference type="Pfam" id="PF00096">
    <property type="entry name" value="zf-C2H2"/>
    <property type="match status" value="1"/>
</dbReference>
<keyword evidence="2" id="KW-0677">Repeat</keyword>
<dbReference type="SMART" id="SM00355">
    <property type="entry name" value="ZnF_C2H2"/>
    <property type="match status" value="3"/>
</dbReference>
<evidence type="ECO:0000259" key="7">
    <source>
        <dbReference type="PROSITE" id="PS50157"/>
    </source>
</evidence>
<feature type="compositionally biased region" description="Polar residues" evidence="6">
    <location>
        <begin position="77"/>
        <end position="92"/>
    </location>
</feature>
<evidence type="ECO:0000256" key="5">
    <source>
        <dbReference type="PROSITE-ProRule" id="PRU00042"/>
    </source>
</evidence>
<evidence type="ECO:0000256" key="4">
    <source>
        <dbReference type="ARBA" id="ARBA00022833"/>
    </source>
</evidence>
<feature type="compositionally biased region" description="Basic and acidic residues" evidence="6">
    <location>
        <begin position="436"/>
        <end position="445"/>
    </location>
</feature>
<organism evidence="8 9">
    <name type="scientific">Lentinula aff. detonsa</name>
    <dbReference type="NCBI Taxonomy" id="2804958"/>
    <lineage>
        <taxon>Eukaryota</taxon>
        <taxon>Fungi</taxon>
        <taxon>Dikarya</taxon>
        <taxon>Basidiomycota</taxon>
        <taxon>Agaricomycotina</taxon>
        <taxon>Agaricomycetes</taxon>
        <taxon>Agaricomycetidae</taxon>
        <taxon>Agaricales</taxon>
        <taxon>Marasmiineae</taxon>
        <taxon>Omphalotaceae</taxon>
        <taxon>Lentinula</taxon>
    </lineage>
</organism>